<evidence type="ECO:0000313" key="15">
    <source>
        <dbReference type="Proteomes" id="UP000078200"/>
    </source>
</evidence>
<reference evidence="14" key="1">
    <citation type="submission" date="2020-05" db="UniProtKB">
        <authorList>
            <consortium name="EnsemblMetazoa"/>
        </authorList>
    </citation>
    <scope>IDENTIFICATION</scope>
    <source>
        <strain evidence="14">TTRI</strain>
    </source>
</reference>
<comment type="subunit">
    <text evidence="10">Interacts with PPP1CA and NCOA5. Forms a complex with ILF2, ILF3, KHDRBS1, RBMX, NCOA5 and PPP1CA.</text>
</comment>
<keyword evidence="7" id="KW-0804">Transcription</keyword>
<keyword evidence="4" id="KW-1017">Isopeptide bond</keyword>
<keyword evidence="3" id="KW-0678">Repressor</keyword>
<evidence type="ECO:0000256" key="9">
    <source>
        <dbReference type="ARBA" id="ARBA00058677"/>
    </source>
</evidence>
<dbReference type="PANTHER" id="PTHR13413">
    <property type="entry name" value="YLP MOTIF CONTAINING PROTEIN NUCLEAR PROTEIN ZAP"/>
    <property type="match status" value="1"/>
</dbReference>
<evidence type="ECO:0000256" key="10">
    <source>
        <dbReference type="ARBA" id="ARBA00065932"/>
    </source>
</evidence>
<organism evidence="14 15">
    <name type="scientific">Glossina austeni</name>
    <name type="common">Savannah tsetse fly</name>
    <dbReference type="NCBI Taxonomy" id="7395"/>
    <lineage>
        <taxon>Eukaryota</taxon>
        <taxon>Metazoa</taxon>
        <taxon>Ecdysozoa</taxon>
        <taxon>Arthropoda</taxon>
        <taxon>Hexapoda</taxon>
        <taxon>Insecta</taxon>
        <taxon>Pterygota</taxon>
        <taxon>Neoptera</taxon>
        <taxon>Endopterygota</taxon>
        <taxon>Diptera</taxon>
        <taxon>Brachycera</taxon>
        <taxon>Muscomorpha</taxon>
        <taxon>Hippoboscoidea</taxon>
        <taxon>Glossinidae</taxon>
        <taxon>Glossina</taxon>
    </lineage>
</organism>
<evidence type="ECO:0000256" key="5">
    <source>
        <dbReference type="ARBA" id="ARBA00022843"/>
    </source>
</evidence>
<keyword evidence="8" id="KW-0539">Nucleus</keyword>
<feature type="region of interest" description="Disordered" evidence="13">
    <location>
        <begin position="25"/>
        <end position="70"/>
    </location>
</feature>
<comment type="subcellular location">
    <subcellularLocation>
        <location evidence="1">Nucleus speckle</location>
    </subcellularLocation>
</comment>
<dbReference type="InterPro" id="IPR027417">
    <property type="entry name" value="P-loop_NTPase"/>
</dbReference>
<dbReference type="AlphaFoldDB" id="A0A1A9UEH8"/>
<evidence type="ECO:0000256" key="3">
    <source>
        <dbReference type="ARBA" id="ARBA00022491"/>
    </source>
</evidence>
<feature type="compositionally biased region" description="Polar residues" evidence="13">
    <location>
        <begin position="498"/>
        <end position="508"/>
    </location>
</feature>
<feature type="region of interest" description="Disordered" evidence="13">
    <location>
        <begin position="86"/>
        <end position="207"/>
    </location>
</feature>
<dbReference type="FunFam" id="3.40.50.300:FF:000399">
    <property type="entry name" value="YLP motif containing 1"/>
    <property type="match status" value="1"/>
</dbReference>
<evidence type="ECO:0000256" key="8">
    <source>
        <dbReference type="ARBA" id="ARBA00023242"/>
    </source>
</evidence>
<dbReference type="GO" id="GO:0016607">
    <property type="term" value="C:nuclear speck"/>
    <property type="evidence" value="ECO:0007669"/>
    <property type="project" value="UniProtKB-SubCell"/>
</dbReference>
<feature type="compositionally biased region" description="Basic residues" evidence="13">
    <location>
        <begin position="138"/>
        <end position="150"/>
    </location>
</feature>
<keyword evidence="6" id="KW-0805">Transcription regulation</keyword>
<name>A0A1A9UEH8_GLOAU</name>
<proteinExistence type="predicted"/>
<keyword evidence="15" id="KW-1185">Reference proteome</keyword>
<dbReference type="EnsemblMetazoa" id="GAUT002189-RA">
    <property type="protein sequence ID" value="GAUT002189-PA"/>
    <property type="gene ID" value="GAUT002189"/>
</dbReference>
<evidence type="ECO:0000256" key="13">
    <source>
        <dbReference type="SAM" id="MobiDB-lite"/>
    </source>
</evidence>
<dbReference type="VEuPathDB" id="VectorBase:GAUT002189"/>
<evidence type="ECO:0000256" key="4">
    <source>
        <dbReference type="ARBA" id="ARBA00022499"/>
    </source>
</evidence>
<feature type="compositionally biased region" description="Basic and acidic residues" evidence="13">
    <location>
        <begin position="152"/>
        <end position="172"/>
    </location>
</feature>
<evidence type="ECO:0000313" key="14">
    <source>
        <dbReference type="EnsemblMetazoa" id="GAUT002189-PA"/>
    </source>
</evidence>
<protein>
    <recommendedName>
        <fullName evidence="11">YLP motif-containing protein 1</fullName>
    </recommendedName>
    <alternativeName>
        <fullName evidence="12">Nuclear protein ZAP3</fullName>
    </alternativeName>
</protein>
<sequence length="635" mass="72773">MVCKVFRLDKRNDIELKIKLSLQHPKNVLSRPPNFSGGGGGGGGGDDDDDDDDDGGDDHNSDYGGYYRPVQVIDYSNNTVTRKVIDYGHKPADEYKPIKTIDYGHASKPNKPQHQQLTNNNKQQQQQSMAQQRLSYTQRKKLRKKLKQQQKQRTEIDKTQDNENKIEEEKSKQQNINNDDNGYEKEEQSEQQEGVITENDKEKSNDDLEEISDAEDLNENIDTYVDEGPPAPPPPPMLSSGSKFMPIYKISSETPTSIFPSTAIANENIPKMSAKHVQMSFPSVENQNTISVDEILFKPGRLTRPKKICVILRGPPGSGKSHVAKLIKEKEKEMGSGNPRILSVDDYFLIENDYEEKCPKTGKKIPKKEILYEYDSDMEETYMQYLIKSFKKTITDNLYDFIVIDCNNNSLRTLNEFYCHSKDSGFMPYIIDLFCDLETCLSRNIHQRSVDDIKSIIDTWKPTPLHYIKLDVSTLLENVIEMEDAENVAVDENKAVENNENDSGNQMVSDGGNEDKDIEDDSNDGSVNCGFLKSKWETDNTSENLARLDGTRKLGTKRKPTMEEYLQMDDWQPRIATNGKKRVRWADIEEKREQDKMRAVGFVVGHTDWKRMMDPNAANRALNKTKYIERVKKRR</sequence>
<keyword evidence="2" id="KW-0488">Methylation</keyword>
<dbReference type="GO" id="GO:0032204">
    <property type="term" value="P:regulation of telomere maintenance"/>
    <property type="evidence" value="ECO:0007669"/>
    <property type="project" value="TreeGrafter"/>
</dbReference>
<dbReference type="Gene3D" id="3.40.50.300">
    <property type="entry name" value="P-loop containing nucleotide triphosphate hydrolases"/>
    <property type="match status" value="1"/>
</dbReference>
<dbReference type="PANTHER" id="PTHR13413:SF0">
    <property type="entry name" value="YLP MOTIF-CONTAINING PROTEIN 1"/>
    <property type="match status" value="1"/>
</dbReference>
<feature type="region of interest" description="Disordered" evidence="13">
    <location>
        <begin position="493"/>
        <end position="525"/>
    </location>
</feature>
<dbReference type="InterPro" id="IPR026314">
    <property type="entry name" value="YLP_motif_con_p1"/>
</dbReference>
<evidence type="ECO:0000256" key="11">
    <source>
        <dbReference type="ARBA" id="ARBA00068971"/>
    </source>
</evidence>
<feature type="compositionally biased region" description="Low complexity" evidence="13">
    <location>
        <begin position="113"/>
        <end position="132"/>
    </location>
</feature>
<dbReference type="STRING" id="7395.A0A1A9UEH8"/>
<feature type="compositionally biased region" description="Acidic residues" evidence="13">
    <location>
        <begin position="45"/>
        <end position="56"/>
    </location>
</feature>
<evidence type="ECO:0000256" key="12">
    <source>
        <dbReference type="ARBA" id="ARBA00083294"/>
    </source>
</evidence>
<comment type="function">
    <text evidence="9">Plays a role in the reduction of telomerase activity during differentiation of embryonic stem cells by binding to the core promoter of TERT and controlling its down-regulation.</text>
</comment>
<evidence type="ECO:0000256" key="7">
    <source>
        <dbReference type="ARBA" id="ARBA00023163"/>
    </source>
</evidence>
<evidence type="ECO:0000256" key="2">
    <source>
        <dbReference type="ARBA" id="ARBA00022481"/>
    </source>
</evidence>
<keyword evidence="5" id="KW-0832">Ubl conjugation</keyword>
<evidence type="ECO:0000256" key="1">
    <source>
        <dbReference type="ARBA" id="ARBA00004324"/>
    </source>
</evidence>
<dbReference type="SUPFAM" id="SSF52540">
    <property type="entry name" value="P-loop containing nucleoside triphosphate hydrolases"/>
    <property type="match status" value="1"/>
</dbReference>
<feature type="compositionally biased region" description="Basic and acidic residues" evidence="13">
    <location>
        <begin position="86"/>
        <end position="99"/>
    </location>
</feature>
<evidence type="ECO:0000256" key="6">
    <source>
        <dbReference type="ARBA" id="ARBA00023015"/>
    </source>
</evidence>
<accession>A0A1A9UEH8</accession>
<dbReference type="Proteomes" id="UP000078200">
    <property type="component" value="Unassembled WGS sequence"/>
</dbReference>